<organism evidence="2 3">
    <name type="scientific">Bimuria novae-zelandiae CBS 107.79</name>
    <dbReference type="NCBI Taxonomy" id="1447943"/>
    <lineage>
        <taxon>Eukaryota</taxon>
        <taxon>Fungi</taxon>
        <taxon>Dikarya</taxon>
        <taxon>Ascomycota</taxon>
        <taxon>Pezizomycotina</taxon>
        <taxon>Dothideomycetes</taxon>
        <taxon>Pleosporomycetidae</taxon>
        <taxon>Pleosporales</taxon>
        <taxon>Massarineae</taxon>
        <taxon>Didymosphaeriaceae</taxon>
        <taxon>Bimuria</taxon>
    </lineage>
</organism>
<dbReference type="OrthoDB" id="8062037at2759"/>
<feature type="compositionally biased region" description="Polar residues" evidence="1">
    <location>
        <begin position="315"/>
        <end position="324"/>
    </location>
</feature>
<accession>A0A6A5VEB9</accession>
<proteinExistence type="predicted"/>
<dbReference type="AlphaFoldDB" id="A0A6A5VEB9"/>
<feature type="region of interest" description="Disordered" evidence="1">
    <location>
        <begin position="303"/>
        <end position="324"/>
    </location>
</feature>
<feature type="compositionally biased region" description="Basic residues" evidence="1">
    <location>
        <begin position="442"/>
        <end position="452"/>
    </location>
</feature>
<feature type="compositionally biased region" description="Basic and acidic residues" evidence="1">
    <location>
        <begin position="303"/>
        <end position="314"/>
    </location>
</feature>
<name>A0A6A5VEB9_9PLEO</name>
<evidence type="ECO:0000313" key="3">
    <source>
        <dbReference type="Proteomes" id="UP000800036"/>
    </source>
</evidence>
<dbReference type="EMBL" id="ML976670">
    <property type="protein sequence ID" value="KAF1975514.1"/>
    <property type="molecule type" value="Genomic_DNA"/>
</dbReference>
<sequence>MPPKKFYRGPQADEATFATQQDFLDSLTPIPLELVAENDRKCSYCWRLYGECNPDQDDAEAPVQFRCHHVYGEQCMRTLFALRQPVRVDLVPLSFAPGSRGADLGSRLSSYVDTQGIDRSALLTGGNREKDFARLLWEATPSAKMSSSTHARGIKLLGTDWYGIYFEILCQAGSQPKKIHIVENAVVIDSDNTTQENLNLFGDYGQDFMPHHPGWGPLPTDIDNPFAQGTPAGYVQGPFANQLAPANSLNVTDSPTNYLFPQPFGLAPKSNLTSQLASTASFSSTVLDPVIWDDFVPTTWEQEAQKIKEKEKQKPSNSGSWQDVLSSQSKLDGLVAKHKEKQAEEAEAKKQIEAEAKVKVLKTPGGLPQLVNNPQQFVQTAFYKKLPELVQTVHPNAAVSHQKPLAKETELLDYADASSALQAKQQAELKAQIQAEQQAKKLAQKNAKKRAAKEKEAEENRKKNLIDRLANAFAEVYDAYERYNYDAAITAGRPPPVKKLRLASQKTPSTTPSTTPPTPTSAPKEVQLVRPEVVHLVATVHAKSADAKGIEVAQPYISDYMDVGGTDDDEDEEDDIVDAERVVAAFEGKTIFLKRKACNLKGCCVKPPLVPFHSVPEYVFWKDDKKIPDGCPKCFRVLFKKN</sequence>
<protein>
    <submittedName>
        <fullName evidence="2">Uncharacterized protein</fullName>
    </submittedName>
</protein>
<dbReference type="Proteomes" id="UP000800036">
    <property type="component" value="Unassembled WGS sequence"/>
</dbReference>
<keyword evidence="3" id="KW-1185">Reference proteome</keyword>
<evidence type="ECO:0000313" key="2">
    <source>
        <dbReference type="EMBL" id="KAF1975514.1"/>
    </source>
</evidence>
<reference evidence="2" key="1">
    <citation type="journal article" date="2020" name="Stud. Mycol.">
        <title>101 Dothideomycetes genomes: a test case for predicting lifestyles and emergence of pathogens.</title>
        <authorList>
            <person name="Haridas S."/>
            <person name="Albert R."/>
            <person name="Binder M."/>
            <person name="Bloem J."/>
            <person name="Labutti K."/>
            <person name="Salamov A."/>
            <person name="Andreopoulos B."/>
            <person name="Baker S."/>
            <person name="Barry K."/>
            <person name="Bills G."/>
            <person name="Bluhm B."/>
            <person name="Cannon C."/>
            <person name="Castanera R."/>
            <person name="Culley D."/>
            <person name="Daum C."/>
            <person name="Ezra D."/>
            <person name="Gonzalez J."/>
            <person name="Henrissat B."/>
            <person name="Kuo A."/>
            <person name="Liang C."/>
            <person name="Lipzen A."/>
            <person name="Lutzoni F."/>
            <person name="Magnuson J."/>
            <person name="Mondo S."/>
            <person name="Nolan M."/>
            <person name="Ohm R."/>
            <person name="Pangilinan J."/>
            <person name="Park H.-J."/>
            <person name="Ramirez L."/>
            <person name="Alfaro M."/>
            <person name="Sun H."/>
            <person name="Tritt A."/>
            <person name="Yoshinaga Y."/>
            <person name="Zwiers L.-H."/>
            <person name="Turgeon B."/>
            <person name="Goodwin S."/>
            <person name="Spatafora J."/>
            <person name="Crous P."/>
            <person name="Grigoriev I."/>
        </authorList>
    </citation>
    <scope>NUCLEOTIDE SEQUENCE</scope>
    <source>
        <strain evidence="2">CBS 107.79</strain>
    </source>
</reference>
<feature type="region of interest" description="Disordered" evidence="1">
    <location>
        <begin position="440"/>
        <end position="461"/>
    </location>
</feature>
<evidence type="ECO:0000256" key="1">
    <source>
        <dbReference type="SAM" id="MobiDB-lite"/>
    </source>
</evidence>
<gene>
    <name evidence="2" type="ORF">BU23DRAFT_552457</name>
</gene>
<feature type="region of interest" description="Disordered" evidence="1">
    <location>
        <begin position="501"/>
        <end position="523"/>
    </location>
</feature>